<evidence type="ECO:0000313" key="5">
    <source>
        <dbReference type="Proteomes" id="UP001152797"/>
    </source>
</evidence>
<feature type="region of interest" description="Disordered" evidence="1">
    <location>
        <begin position="1"/>
        <end position="25"/>
    </location>
</feature>
<reference evidence="4 5" key="2">
    <citation type="submission" date="2024-05" db="EMBL/GenBank/DDBJ databases">
        <authorList>
            <person name="Chen Y."/>
            <person name="Shah S."/>
            <person name="Dougan E. K."/>
            <person name="Thang M."/>
            <person name="Chan C."/>
        </authorList>
    </citation>
    <scope>NUCLEOTIDE SEQUENCE [LARGE SCALE GENOMIC DNA]</scope>
</reference>
<dbReference type="GO" id="GO:0000184">
    <property type="term" value="P:nuclear-transcribed mRNA catabolic process, nonsense-mediated decay"/>
    <property type="evidence" value="ECO:0007669"/>
    <property type="project" value="TreeGrafter"/>
</dbReference>
<dbReference type="AlphaFoldDB" id="A0A9P1G8D4"/>
<keyword evidence="5" id="KW-1185">Reference proteome</keyword>
<dbReference type="EMBL" id="CAMXCT010002937">
    <property type="protein sequence ID" value="CAI4001435.1"/>
    <property type="molecule type" value="Genomic_DNA"/>
</dbReference>
<reference evidence="3" key="1">
    <citation type="submission" date="2022-10" db="EMBL/GenBank/DDBJ databases">
        <authorList>
            <person name="Chen Y."/>
            <person name="Dougan E. K."/>
            <person name="Chan C."/>
            <person name="Rhodes N."/>
            <person name="Thang M."/>
        </authorList>
    </citation>
    <scope>NUCLEOTIDE SEQUENCE</scope>
</reference>
<feature type="domain" description="DNA2/NAM7 helicase helicase" evidence="2">
    <location>
        <begin position="264"/>
        <end position="337"/>
    </location>
</feature>
<evidence type="ECO:0000259" key="2">
    <source>
        <dbReference type="Pfam" id="PF13086"/>
    </source>
</evidence>
<dbReference type="PANTHER" id="PTHR10887:SF517">
    <property type="entry name" value="RNA HELICASE NONSENSE MRNA REDUCING FACTOR"/>
    <property type="match status" value="1"/>
</dbReference>
<dbReference type="PANTHER" id="PTHR10887">
    <property type="entry name" value="DNA2/NAM7 HELICASE FAMILY"/>
    <property type="match status" value="1"/>
</dbReference>
<comment type="caution">
    <text evidence="3">The sequence shown here is derived from an EMBL/GenBank/DDBJ whole genome shotgun (WGS) entry which is preliminary data.</text>
</comment>
<organism evidence="3">
    <name type="scientific">Cladocopium goreaui</name>
    <dbReference type="NCBI Taxonomy" id="2562237"/>
    <lineage>
        <taxon>Eukaryota</taxon>
        <taxon>Sar</taxon>
        <taxon>Alveolata</taxon>
        <taxon>Dinophyceae</taxon>
        <taxon>Suessiales</taxon>
        <taxon>Symbiodiniaceae</taxon>
        <taxon>Cladocopium</taxon>
    </lineage>
</organism>
<dbReference type="GO" id="GO:0003724">
    <property type="term" value="F:RNA helicase activity"/>
    <property type="evidence" value="ECO:0007669"/>
    <property type="project" value="TreeGrafter"/>
</dbReference>
<dbReference type="Gene3D" id="3.40.50.300">
    <property type="entry name" value="P-loop containing nucleotide triphosphate hydrolases"/>
    <property type="match status" value="1"/>
</dbReference>
<evidence type="ECO:0000313" key="4">
    <source>
        <dbReference type="EMBL" id="CAL4788747.1"/>
    </source>
</evidence>
<dbReference type="OrthoDB" id="6513042at2759"/>
<gene>
    <name evidence="3" type="ORF">C1SCF055_LOCUS27482</name>
</gene>
<dbReference type="EMBL" id="CAMXCT020002937">
    <property type="protein sequence ID" value="CAL1154810.1"/>
    <property type="molecule type" value="Genomic_DNA"/>
</dbReference>
<dbReference type="InterPro" id="IPR041677">
    <property type="entry name" value="DNA2/NAM7_AAA_11"/>
</dbReference>
<dbReference type="Proteomes" id="UP001152797">
    <property type="component" value="Unassembled WGS sequence"/>
</dbReference>
<dbReference type="SUPFAM" id="SSF52540">
    <property type="entry name" value="P-loop containing nucleoside triphosphate hydrolases"/>
    <property type="match status" value="1"/>
</dbReference>
<name>A0A9P1G8D4_9DINO</name>
<sequence length="355" mass="40045">MAGWGGWGWGNEWGGNDWKRKRDSEPKWKNNEHLDYANCGLGSYESEGEWEGKSFYCARCAAKYAVQGHKDDYHEDHSRSAEPWVATYKEKWKDLIEMEWQEELQVVEDRLKNWPLARLVGQGFCITDLEARRRGAFFGKAKIVFSKQNLPRHQFSAGDEVIVSLGNPLDKKAWKGEIIELGMSRIAIVADSPPWELGGRWRLDCGANKTAYERTKSALGYVSGAKYKASEMRRLVLNEEGPLLQELQGDQLADSSEALNGFNELNASQEAAICAVSSFNLGLIQGPPGTGKTTTTCQMIRRMVERRKEEGLRSCGILVAADSNVAVDQLLSGLIRLGVKALDPIRFTWYDWTWK</sequence>
<evidence type="ECO:0000256" key="1">
    <source>
        <dbReference type="SAM" id="MobiDB-lite"/>
    </source>
</evidence>
<proteinExistence type="predicted"/>
<accession>A0A9P1G8D4</accession>
<protein>
    <submittedName>
        <fullName evidence="4">Splicing factor U2AF 65 kDa subunit</fullName>
    </submittedName>
</protein>
<dbReference type="InterPro" id="IPR045055">
    <property type="entry name" value="DNA2/NAM7-like"/>
</dbReference>
<dbReference type="EMBL" id="CAMXCT030002937">
    <property type="protein sequence ID" value="CAL4788747.1"/>
    <property type="molecule type" value="Genomic_DNA"/>
</dbReference>
<dbReference type="InterPro" id="IPR027417">
    <property type="entry name" value="P-loop_NTPase"/>
</dbReference>
<feature type="compositionally biased region" description="Gly residues" evidence="1">
    <location>
        <begin position="1"/>
        <end position="13"/>
    </location>
</feature>
<evidence type="ECO:0000313" key="3">
    <source>
        <dbReference type="EMBL" id="CAI4001435.1"/>
    </source>
</evidence>
<dbReference type="Pfam" id="PF13086">
    <property type="entry name" value="AAA_11"/>
    <property type="match status" value="1"/>
</dbReference>
<dbReference type="GO" id="GO:0005737">
    <property type="term" value="C:cytoplasm"/>
    <property type="evidence" value="ECO:0007669"/>
    <property type="project" value="TreeGrafter"/>
</dbReference>